<evidence type="ECO:0000313" key="3">
    <source>
        <dbReference type="Proteomes" id="UP000053424"/>
    </source>
</evidence>
<dbReference type="Proteomes" id="UP000053424">
    <property type="component" value="Unassembled WGS sequence"/>
</dbReference>
<sequence length="232" mass="24939">MTSFDEPLSSPTEHSPSPPFLPQNKPVTEIVSRRSSLYTAEAQDEARLQAASPTPTTSSTKSGIRRFSIMNLQRLFSFSSSAASTASQMDDSVPFDESGRATPTPRSNAPTPPSAASSVTTTSGPQTPTSSESSAYILSTQHASDVPAFTGFDSAFDSNVGLNLGLGLGLDLDSVSYSQQATPRKRLPSDSRWRPSFKKAKSTPDSHDEAGELEMRLDSFHFDDLSFDADEF</sequence>
<proteinExistence type="predicted"/>
<reference evidence="3" key="2">
    <citation type="submission" date="2015-01" db="EMBL/GenBank/DDBJ databases">
        <title>Evolutionary Origins and Diversification of the Mycorrhizal Mutualists.</title>
        <authorList>
            <consortium name="DOE Joint Genome Institute"/>
            <consortium name="Mycorrhizal Genomics Consortium"/>
            <person name="Kohler A."/>
            <person name="Kuo A."/>
            <person name="Nagy L.G."/>
            <person name="Floudas D."/>
            <person name="Copeland A."/>
            <person name="Barry K.W."/>
            <person name="Cichocki N."/>
            <person name="Veneault-Fourrey C."/>
            <person name="LaButti K."/>
            <person name="Lindquist E.A."/>
            <person name="Lipzen A."/>
            <person name="Lundell T."/>
            <person name="Morin E."/>
            <person name="Murat C."/>
            <person name="Riley R."/>
            <person name="Ohm R."/>
            <person name="Sun H."/>
            <person name="Tunlid A."/>
            <person name="Henrissat B."/>
            <person name="Grigoriev I.V."/>
            <person name="Hibbett D.S."/>
            <person name="Martin F."/>
        </authorList>
    </citation>
    <scope>NUCLEOTIDE SEQUENCE [LARGE SCALE GENOMIC DNA]</scope>
    <source>
        <strain evidence="3">h7</strain>
    </source>
</reference>
<dbReference type="AlphaFoldDB" id="A0A0C3CXQ3"/>
<evidence type="ECO:0000256" key="1">
    <source>
        <dbReference type="SAM" id="MobiDB-lite"/>
    </source>
</evidence>
<feature type="compositionally biased region" description="Polar residues" evidence="1">
    <location>
        <begin position="1"/>
        <end position="15"/>
    </location>
</feature>
<accession>A0A0C3CXQ3</accession>
<feature type="region of interest" description="Disordered" evidence="1">
    <location>
        <begin position="177"/>
        <end position="210"/>
    </location>
</feature>
<dbReference type="HOGENOM" id="CLU_1194999_0_0_1"/>
<organism evidence="2 3">
    <name type="scientific">Hebeloma cylindrosporum</name>
    <dbReference type="NCBI Taxonomy" id="76867"/>
    <lineage>
        <taxon>Eukaryota</taxon>
        <taxon>Fungi</taxon>
        <taxon>Dikarya</taxon>
        <taxon>Basidiomycota</taxon>
        <taxon>Agaricomycotina</taxon>
        <taxon>Agaricomycetes</taxon>
        <taxon>Agaricomycetidae</taxon>
        <taxon>Agaricales</taxon>
        <taxon>Agaricineae</taxon>
        <taxon>Hymenogastraceae</taxon>
        <taxon>Hebeloma</taxon>
    </lineage>
</organism>
<dbReference type="EMBL" id="KN831768">
    <property type="protein sequence ID" value="KIM48944.1"/>
    <property type="molecule type" value="Genomic_DNA"/>
</dbReference>
<reference evidence="2 3" key="1">
    <citation type="submission" date="2014-04" db="EMBL/GenBank/DDBJ databases">
        <authorList>
            <consortium name="DOE Joint Genome Institute"/>
            <person name="Kuo A."/>
            <person name="Gay G."/>
            <person name="Dore J."/>
            <person name="Kohler A."/>
            <person name="Nagy L.G."/>
            <person name="Floudas D."/>
            <person name="Copeland A."/>
            <person name="Barry K.W."/>
            <person name="Cichocki N."/>
            <person name="Veneault-Fourrey C."/>
            <person name="LaButti K."/>
            <person name="Lindquist E.A."/>
            <person name="Lipzen A."/>
            <person name="Lundell T."/>
            <person name="Morin E."/>
            <person name="Murat C."/>
            <person name="Sun H."/>
            <person name="Tunlid A."/>
            <person name="Henrissat B."/>
            <person name="Grigoriev I.V."/>
            <person name="Hibbett D.S."/>
            <person name="Martin F."/>
            <person name="Nordberg H.P."/>
            <person name="Cantor M.N."/>
            <person name="Hua S.X."/>
        </authorList>
    </citation>
    <scope>NUCLEOTIDE SEQUENCE [LARGE SCALE GENOMIC DNA]</scope>
    <source>
        <strain evidence="3">h7</strain>
    </source>
</reference>
<gene>
    <name evidence="2" type="ORF">M413DRAFT_90872</name>
</gene>
<feature type="region of interest" description="Disordered" evidence="1">
    <location>
        <begin position="81"/>
        <end position="134"/>
    </location>
</feature>
<feature type="compositionally biased region" description="Low complexity" evidence="1">
    <location>
        <begin position="52"/>
        <end position="62"/>
    </location>
</feature>
<feature type="compositionally biased region" description="Low complexity" evidence="1">
    <location>
        <begin position="101"/>
        <end position="134"/>
    </location>
</feature>
<name>A0A0C3CXQ3_HEBCY</name>
<keyword evidence="3" id="KW-1185">Reference proteome</keyword>
<evidence type="ECO:0000313" key="2">
    <source>
        <dbReference type="EMBL" id="KIM48944.1"/>
    </source>
</evidence>
<feature type="region of interest" description="Disordered" evidence="1">
    <location>
        <begin position="1"/>
        <end position="64"/>
    </location>
</feature>
<protein>
    <submittedName>
        <fullName evidence="2">Uncharacterized protein</fullName>
    </submittedName>
</protein>